<feature type="compositionally biased region" description="Basic and acidic residues" evidence="2">
    <location>
        <begin position="211"/>
        <end position="221"/>
    </location>
</feature>
<reference evidence="4" key="1">
    <citation type="journal article" date="2019" name="Genome Biol. Evol.">
        <title>The Rhododendron genome and chromosomal organization provide insight into shared whole-genome duplications across the heath family (Ericaceae).</title>
        <authorList>
            <person name="Soza V.L."/>
            <person name="Lindsley D."/>
            <person name="Waalkes A."/>
            <person name="Ramage E."/>
            <person name="Patwardhan R.P."/>
            <person name="Burton J.N."/>
            <person name="Adey A."/>
            <person name="Kumar A."/>
            <person name="Qiu R."/>
            <person name="Shendure J."/>
            <person name="Hall B."/>
        </authorList>
    </citation>
    <scope>NUCLEOTIDE SEQUENCE</scope>
    <source>
        <strain evidence="4">RSF 1966-606</strain>
    </source>
</reference>
<comment type="caution">
    <text evidence="4">The sequence shown here is derived from an EMBL/GenBank/DDBJ whole genome shotgun (WGS) entry which is preliminary data.</text>
</comment>
<dbReference type="InterPro" id="IPR019557">
    <property type="entry name" value="AminoTfrase-like_pln_mobile"/>
</dbReference>
<sequence>MAPKKLRQKTSSLATQAMQVIEGEATPTHTEVLVPQAVAKSGMVLGPAFDGEFPSSLFTYYPLAEDTLPFDSIVPDWCSYHKPNPNRLWPRPDKEYLAWLNRVSEAKGQLWKSIGIHDAIMLSTSTINMDNALFFASAQFWSTTTNSFHFKVRMMGPTLQDVLKKRKSKSKNRSSRRPRHFLAHPQRPRLEKPNLPRLPRQSLLDELEDSDSSKKPEDSKVDTQTTFSSQERSRVQSPAEKKPILLDLNDESFDKFFQTVEELVKPTASGASGSGIGSSTPASYTPEEALGGQAEPVLQSFLRDFPNLKKSYELATEKRTLVTSKLTSIDELQQELKQGIGARDQLKTEIGEAKAKRKVLLSTIEELERQLSDAQQNLADHDQHEALLAQRRQEVLDAAQGPLDALQTLMVEKPTAEASRDQAEVVINDAVIAWDSLKASLENEL</sequence>
<feature type="region of interest" description="Disordered" evidence="2">
    <location>
        <begin position="267"/>
        <end position="288"/>
    </location>
</feature>
<dbReference type="Pfam" id="PF10536">
    <property type="entry name" value="PMD"/>
    <property type="match status" value="1"/>
</dbReference>
<protein>
    <recommendedName>
        <fullName evidence="3">Aminotransferase-like plant mobile domain-containing protein</fullName>
    </recommendedName>
</protein>
<dbReference type="GO" id="GO:0010073">
    <property type="term" value="P:meristem maintenance"/>
    <property type="evidence" value="ECO:0007669"/>
    <property type="project" value="InterPro"/>
</dbReference>
<evidence type="ECO:0000256" key="1">
    <source>
        <dbReference type="SAM" id="Coils"/>
    </source>
</evidence>
<organism evidence="4">
    <name type="scientific">Rhododendron williamsianum</name>
    <dbReference type="NCBI Taxonomy" id="262921"/>
    <lineage>
        <taxon>Eukaryota</taxon>
        <taxon>Viridiplantae</taxon>
        <taxon>Streptophyta</taxon>
        <taxon>Embryophyta</taxon>
        <taxon>Tracheophyta</taxon>
        <taxon>Spermatophyta</taxon>
        <taxon>Magnoliopsida</taxon>
        <taxon>eudicotyledons</taxon>
        <taxon>Gunneridae</taxon>
        <taxon>Pentapetalae</taxon>
        <taxon>asterids</taxon>
        <taxon>Ericales</taxon>
        <taxon>Ericaceae</taxon>
        <taxon>Ericoideae</taxon>
        <taxon>Rhodoreae</taxon>
        <taxon>Rhododendron</taxon>
    </lineage>
</organism>
<dbReference type="PANTHER" id="PTHR46033">
    <property type="entry name" value="PROTEIN MAIN-LIKE 2"/>
    <property type="match status" value="1"/>
</dbReference>
<accession>A0A6A4KIQ6</accession>
<feature type="compositionally biased region" description="Basic residues" evidence="2">
    <location>
        <begin position="164"/>
        <end position="182"/>
    </location>
</feature>
<dbReference type="OrthoDB" id="1258364at2759"/>
<feature type="compositionally biased region" description="Low complexity" evidence="2">
    <location>
        <begin position="267"/>
        <end position="283"/>
    </location>
</feature>
<name>A0A6A4KIQ6_9ERIC</name>
<keyword evidence="1" id="KW-0175">Coiled coil</keyword>
<feature type="domain" description="Aminotransferase-like plant mobile" evidence="3">
    <location>
        <begin position="115"/>
        <end position="163"/>
    </location>
</feature>
<evidence type="ECO:0000256" key="2">
    <source>
        <dbReference type="SAM" id="MobiDB-lite"/>
    </source>
</evidence>
<proteinExistence type="predicted"/>
<dbReference type="AlphaFoldDB" id="A0A6A4KIQ6"/>
<feature type="coiled-coil region" evidence="1">
    <location>
        <begin position="329"/>
        <end position="384"/>
    </location>
</feature>
<feature type="region of interest" description="Disordered" evidence="2">
    <location>
        <begin position="162"/>
        <end position="243"/>
    </location>
</feature>
<evidence type="ECO:0000313" key="4">
    <source>
        <dbReference type="EMBL" id="KAE9445322.1"/>
    </source>
</evidence>
<feature type="compositionally biased region" description="Basic and acidic residues" evidence="2">
    <location>
        <begin position="231"/>
        <end position="243"/>
    </location>
</feature>
<dbReference type="EMBL" id="QEFC01004253">
    <property type="protein sequence ID" value="KAE9445322.1"/>
    <property type="molecule type" value="Genomic_DNA"/>
</dbReference>
<dbReference type="InterPro" id="IPR044824">
    <property type="entry name" value="MAIN-like"/>
</dbReference>
<dbReference type="PANTHER" id="PTHR46033:SF67">
    <property type="entry name" value="AMINOTRANSFERASE-LIKE, PLANT MOBILE DOMAIN FAMILY PROTEIN"/>
    <property type="match status" value="1"/>
</dbReference>
<gene>
    <name evidence="4" type="ORF">C3L33_22780</name>
</gene>
<feature type="non-terminal residue" evidence="4">
    <location>
        <position position="1"/>
    </location>
</feature>
<evidence type="ECO:0000259" key="3">
    <source>
        <dbReference type="Pfam" id="PF10536"/>
    </source>
</evidence>